<dbReference type="InterPro" id="IPR001245">
    <property type="entry name" value="Ser-Thr/Tyr_kinase_cat_dom"/>
</dbReference>
<dbReference type="eggNOG" id="KOG0200">
    <property type="taxonomic scope" value="Eukaryota"/>
</dbReference>
<keyword evidence="1" id="KW-0472">Membrane</keyword>
<evidence type="ECO:0000313" key="3">
    <source>
        <dbReference type="Proteomes" id="UP000095282"/>
    </source>
</evidence>
<dbReference type="PROSITE" id="PS50011">
    <property type="entry name" value="PROTEIN_KINASE_DOM"/>
    <property type="match status" value="1"/>
</dbReference>
<dbReference type="PANTHER" id="PTHR24416">
    <property type="entry name" value="TYROSINE-PROTEIN KINASE RECEPTOR"/>
    <property type="match status" value="1"/>
</dbReference>
<dbReference type="InterPro" id="IPR050122">
    <property type="entry name" value="RTK"/>
</dbReference>
<dbReference type="Proteomes" id="UP000095282">
    <property type="component" value="Unplaced"/>
</dbReference>
<evidence type="ECO:0000256" key="1">
    <source>
        <dbReference type="SAM" id="Phobius"/>
    </source>
</evidence>
<dbReference type="InterPro" id="IPR000719">
    <property type="entry name" value="Prot_kinase_dom"/>
</dbReference>
<dbReference type="SMART" id="SM00220">
    <property type="entry name" value="S_TKc"/>
    <property type="match status" value="1"/>
</dbReference>
<feature type="domain" description="Protein kinase" evidence="2">
    <location>
        <begin position="121"/>
        <end position="441"/>
    </location>
</feature>
<dbReference type="InterPro" id="IPR011009">
    <property type="entry name" value="Kinase-like_dom_sf"/>
</dbReference>
<dbReference type="Pfam" id="PF07714">
    <property type="entry name" value="PK_Tyr_Ser-Thr"/>
    <property type="match status" value="1"/>
</dbReference>
<dbReference type="PRINTS" id="PR00109">
    <property type="entry name" value="TYRKINASE"/>
</dbReference>
<name>A0A1I7U9Q1_9PELO</name>
<proteinExistence type="predicted"/>
<keyword evidence="3" id="KW-1185">Reference proteome</keyword>
<dbReference type="GO" id="GO:0043235">
    <property type="term" value="C:receptor complex"/>
    <property type="evidence" value="ECO:0007669"/>
    <property type="project" value="TreeGrafter"/>
</dbReference>
<organism evidence="3 4">
    <name type="scientific">Caenorhabditis tropicalis</name>
    <dbReference type="NCBI Taxonomy" id="1561998"/>
    <lineage>
        <taxon>Eukaryota</taxon>
        <taxon>Metazoa</taxon>
        <taxon>Ecdysozoa</taxon>
        <taxon>Nematoda</taxon>
        <taxon>Chromadorea</taxon>
        <taxon>Rhabditida</taxon>
        <taxon>Rhabditina</taxon>
        <taxon>Rhabditomorpha</taxon>
        <taxon>Rhabditoidea</taxon>
        <taxon>Rhabditidae</taxon>
        <taxon>Peloderinae</taxon>
        <taxon>Caenorhabditis</taxon>
    </lineage>
</organism>
<dbReference type="SUPFAM" id="SSF56112">
    <property type="entry name" value="Protein kinase-like (PK-like)"/>
    <property type="match status" value="1"/>
</dbReference>
<accession>A0A1I7U9Q1</accession>
<dbReference type="GO" id="GO:0007169">
    <property type="term" value="P:cell surface receptor protein tyrosine kinase signaling pathway"/>
    <property type="evidence" value="ECO:0007669"/>
    <property type="project" value="TreeGrafter"/>
</dbReference>
<dbReference type="GO" id="GO:0005524">
    <property type="term" value="F:ATP binding"/>
    <property type="evidence" value="ECO:0007669"/>
    <property type="project" value="InterPro"/>
</dbReference>
<dbReference type="PANTHER" id="PTHR24416:SF503">
    <property type="entry name" value="PROTEIN KINASE DOMAIN-CONTAINING PROTEIN-RELATED"/>
    <property type="match status" value="1"/>
</dbReference>
<dbReference type="AlphaFoldDB" id="A0A1I7U9Q1"/>
<evidence type="ECO:0000313" key="4">
    <source>
        <dbReference type="WBParaSite" id="Csp11.Scaffold629.g16290.t1"/>
    </source>
</evidence>
<dbReference type="GO" id="GO:0005886">
    <property type="term" value="C:plasma membrane"/>
    <property type="evidence" value="ECO:0007669"/>
    <property type="project" value="TreeGrafter"/>
</dbReference>
<keyword evidence="1" id="KW-0812">Transmembrane</keyword>
<evidence type="ECO:0000259" key="2">
    <source>
        <dbReference type="PROSITE" id="PS50011"/>
    </source>
</evidence>
<feature type="transmembrane region" description="Helical" evidence="1">
    <location>
        <begin position="35"/>
        <end position="61"/>
    </location>
</feature>
<protein>
    <submittedName>
        <fullName evidence="4">Protein kinase domain-containing protein</fullName>
    </submittedName>
</protein>
<dbReference type="GO" id="GO:0004714">
    <property type="term" value="F:transmembrane receptor protein tyrosine kinase activity"/>
    <property type="evidence" value="ECO:0007669"/>
    <property type="project" value="TreeGrafter"/>
</dbReference>
<reference evidence="4" key="1">
    <citation type="submission" date="2016-11" db="UniProtKB">
        <authorList>
            <consortium name="WormBaseParasite"/>
        </authorList>
    </citation>
    <scope>IDENTIFICATION</scope>
</reference>
<keyword evidence="1" id="KW-1133">Transmembrane helix</keyword>
<dbReference type="WBParaSite" id="Csp11.Scaffold629.g16290.t1">
    <property type="protein sequence ID" value="Csp11.Scaffold629.g16290.t1"/>
    <property type="gene ID" value="Csp11.Scaffold629.g16290"/>
</dbReference>
<dbReference type="Gene3D" id="1.10.510.10">
    <property type="entry name" value="Transferase(Phosphotransferase) domain 1"/>
    <property type="match status" value="2"/>
</dbReference>
<dbReference type="STRING" id="1561998.A0A1I7U9Q1"/>
<sequence length="487" mass="56123">MGGILRGTSIIFMMAISSLEGKASEITISESLNQLLALAGLVLLVFIVMLSIITGLLWKIFQLKAQQDRFQDKLRAAEDGYCMRETSVNDENENESERLLPAETETHLDLNQRFCMNNTLIENVETLENCKLSTLLKGQMTQLGTSRDIMIRRALDSKHKVHRNMIKLELKILFEKRSSANPRDGFWKDLKNPNILRFIGFTEEDGLLSVISEYPEGGNLLRYIRGFQGRAGFIQSFGDYFGLRAFKNRMTISKFGYNGKANLDNKMNCLTTFDLLSFGYQIAKGMRYLANASLYHRQLSLQNVFLTANKTIRIGNFSLARTGHQNEYYKGVTAWEMPVSHRAPETFDEKRYTDRSDIWSYGVCLHELFSLGKTPYKDETTNEVLKDRDILKLVLGGGRLKMPEYCTLPIYNHMKQCWNSDPFSRPTFSDCISFFEQHFKLYDLQIISQINDKLKEASEHQQSLEDSVERHGDTDNWKRKYKSVPLL</sequence>